<keyword evidence="5 11" id="KW-0560">Oxidoreductase</keyword>
<dbReference type="Proteomes" id="UP000238479">
    <property type="component" value="Chromosome 1"/>
</dbReference>
<feature type="domain" description="Alcohol dehydrogenase-like C-terminal" evidence="9">
    <location>
        <begin position="218"/>
        <end position="349"/>
    </location>
</feature>
<sequence length="398" mass="43474">MSKTSSSCALQVITCKAAVCWGVGEECKVEEIQVEPPQKFEVRVKMLYASLCHTDILMTKGRPFPLFPRVLGHEGVGVVESVGEEVNAEDFKQGDIVIPTYLSECQECENCLSGKSNLCLKYPFTWSGLMLDGTSRMSTVKGQKMLYHLFSCSTWSEYMVVNVNFLVKLHKWGAHRTTTPPLSHASFLSCGFSTGYGAPWKEAKIERGSTVAVIGLGAVGLGAVEGARMQGASRIIGVDKNEMKREKGIAFGMTDFINPDNHQSEHDQDHDKSVSKLIKDCTDGMGVDYCFECTGVASFINEALEATKMGKGTAVVLGGSGVTTVQIDFLSLMSGRTLKGSLFGGLKAKTDLPILINKCMNMEMQLDELLTHEVPLVDINKALEFLKQPDCVKVLIKI</sequence>
<dbReference type="OrthoDB" id="417550at2759"/>
<dbReference type="PANTHER" id="PTHR43880:SF38">
    <property type="entry name" value="ALCOHOL DEHYDROGENASE-RELATED"/>
    <property type="match status" value="1"/>
</dbReference>
<dbReference type="Gramene" id="PRQ54619">
    <property type="protein sequence ID" value="PRQ54619"/>
    <property type="gene ID" value="RchiOBHm_Chr1g0315691"/>
</dbReference>
<evidence type="ECO:0000259" key="9">
    <source>
        <dbReference type="Pfam" id="PF00107"/>
    </source>
</evidence>
<dbReference type="Gene3D" id="3.90.180.10">
    <property type="entry name" value="Medium-chain alcohol dehydrogenases, catalytic domain"/>
    <property type="match status" value="1"/>
</dbReference>
<dbReference type="GO" id="GO:0008270">
    <property type="term" value="F:zinc ion binding"/>
    <property type="evidence" value="ECO:0007669"/>
    <property type="project" value="InterPro"/>
</dbReference>
<dbReference type="STRING" id="74649.A0A2P6S7J4"/>
<evidence type="ECO:0000256" key="5">
    <source>
        <dbReference type="ARBA" id="ARBA00023002"/>
    </source>
</evidence>
<comment type="caution">
    <text evidence="11">The sequence shown here is derived from an EMBL/GenBank/DDBJ whole genome shotgun (WGS) entry which is preliminary data.</text>
</comment>
<evidence type="ECO:0000256" key="7">
    <source>
        <dbReference type="ARBA" id="ARBA00060764"/>
    </source>
</evidence>
<dbReference type="FunFam" id="3.40.50.720:FF:000003">
    <property type="entry name" value="S-(hydroxymethyl)glutathione dehydrogenase"/>
    <property type="match status" value="1"/>
</dbReference>
<evidence type="ECO:0000259" key="10">
    <source>
        <dbReference type="Pfam" id="PF08240"/>
    </source>
</evidence>
<dbReference type="InterPro" id="IPR002328">
    <property type="entry name" value="ADH_Zn_CS"/>
</dbReference>
<dbReference type="EC" id="1.1.1.1" evidence="11"/>
<dbReference type="EMBL" id="PDCK01000039">
    <property type="protein sequence ID" value="PRQ54619.1"/>
    <property type="molecule type" value="Genomic_DNA"/>
</dbReference>
<comment type="similarity">
    <text evidence="7">Belongs to the zinc-containing alcohol dehydrogenase family. Class-IV subfamily.</text>
</comment>
<dbReference type="Gene3D" id="3.40.50.720">
    <property type="entry name" value="NAD(P)-binding Rossmann-like Domain"/>
    <property type="match status" value="1"/>
</dbReference>
<dbReference type="Pfam" id="PF08240">
    <property type="entry name" value="ADH_N"/>
    <property type="match status" value="1"/>
</dbReference>
<dbReference type="InterPro" id="IPR036291">
    <property type="entry name" value="NAD(P)-bd_dom_sf"/>
</dbReference>
<dbReference type="InterPro" id="IPR013149">
    <property type="entry name" value="ADH-like_C"/>
</dbReference>
<dbReference type="PANTHER" id="PTHR43880">
    <property type="entry name" value="ALCOHOL DEHYDROGENASE"/>
    <property type="match status" value="1"/>
</dbReference>
<evidence type="ECO:0000313" key="12">
    <source>
        <dbReference type="Proteomes" id="UP000238479"/>
    </source>
</evidence>
<reference evidence="11 12" key="1">
    <citation type="journal article" date="2018" name="Nat. Genet.">
        <title>The Rosa genome provides new insights in the design of modern roses.</title>
        <authorList>
            <person name="Bendahmane M."/>
        </authorList>
    </citation>
    <scope>NUCLEOTIDE SEQUENCE [LARGE SCALE GENOMIC DNA]</scope>
    <source>
        <strain evidence="12">cv. Old Blush</strain>
    </source>
</reference>
<evidence type="ECO:0000313" key="11">
    <source>
        <dbReference type="EMBL" id="PRQ54619.1"/>
    </source>
</evidence>
<dbReference type="AlphaFoldDB" id="A0A2P6S7J4"/>
<comment type="cofactor">
    <cofactor evidence="1 8">
        <name>Zn(2+)</name>
        <dbReference type="ChEBI" id="CHEBI:29105"/>
    </cofactor>
</comment>
<keyword evidence="12" id="KW-1185">Reference proteome</keyword>
<feature type="domain" description="Alcohol dehydrogenase-like N-terminal" evidence="10">
    <location>
        <begin position="41"/>
        <end position="170"/>
    </location>
</feature>
<dbReference type="GO" id="GO:0004022">
    <property type="term" value="F:alcohol dehydrogenase (NAD+) activity"/>
    <property type="evidence" value="ECO:0007669"/>
    <property type="project" value="UniProtKB-EC"/>
</dbReference>
<protein>
    <submittedName>
        <fullName evidence="11">Putative alcohol dehydrogenase</fullName>
        <ecNumber evidence="11">1.1.1.1</ecNumber>
    </submittedName>
</protein>
<dbReference type="GO" id="GO:0051903">
    <property type="term" value="F:S-(hydroxymethyl)glutathione dehydrogenase [NAD(P)+] activity"/>
    <property type="evidence" value="ECO:0007669"/>
    <property type="project" value="TreeGrafter"/>
</dbReference>
<dbReference type="GO" id="GO:0005829">
    <property type="term" value="C:cytosol"/>
    <property type="evidence" value="ECO:0007669"/>
    <property type="project" value="TreeGrafter"/>
</dbReference>
<evidence type="ECO:0000256" key="4">
    <source>
        <dbReference type="ARBA" id="ARBA00022833"/>
    </source>
</evidence>
<dbReference type="PROSITE" id="PS00059">
    <property type="entry name" value="ADH_ZINC"/>
    <property type="match status" value="1"/>
</dbReference>
<proteinExistence type="inferred from homology"/>
<keyword evidence="4 8" id="KW-0862">Zinc</keyword>
<evidence type="ECO:0000256" key="6">
    <source>
        <dbReference type="ARBA" id="ARBA00023027"/>
    </source>
</evidence>
<name>A0A2P6S7J4_ROSCH</name>
<dbReference type="InterPro" id="IPR011032">
    <property type="entry name" value="GroES-like_sf"/>
</dbReference>
<keyword evidence="3 8" id="KW-0479">Metal-binding</keyword>
<dbReference type="GO" id="GO:0046294">
    <property type="term" value="P:formaldehyde catabolic process"/>
    <property type="evidence" value="ECO:0007669"/>
    <property type="project" value="TreeGrafter"/>
</dbReference>
<evidence type="ECO:0000256" key="1">
    <source>
        <dbReference type="ARBA" id="ARBA00001947"/>
    </source>
</evidence>
<dbReference type="SUPFAM" id="SSF50129">
    <property type="entry name" value="GroES-like"/>
    <property type="match status" value="2"/>
</dbReference>
<evidence type="ECO:0000256" key="3">
    <source>
        <dbReference type="ARBA" id="ARBA00022723"/>
    </source>
</evidence>
<dbReference type="SUPFAM" id="SSF51735">
    <property type="entry name" value="NAD(P)-binding Rossmann-fold domains"/>
    <property type="match status" value="1"/>
</dbReference>
<accession>A0A2P6S7J4</accession>
<evidence type="ECO:0000256" key="2">
    <source>
        <dbReference type="ARBA" id="ARBA00011738"/>
    </source>
</evidence>
<evidence type="ECO:0000256" key="8">
    <source>
        <dbReference type="RuleBase" id="RU361277"/>
    </source>
</evidence>
<dbReference type="InterPro" id="IPR013154">
    <property type="entry name" value="ADH-like_N"/>
</dbReference>
<gene>
    <name evidence="11" type="ORF">RchiOBHm_Chr1g0315691</name>
</gene>
<keyword evidence="6" id="KW-0520">NAD</keyword>
<dbReference type="Pfam" id="PF00107">
    <property type="entry name" value="ADH_zinc_N"/>
    <property type="match status" value="1"/>
</dbReference>
<organism evidence="11 12">
    <name type="scientific">Rosa chinensis</name>
    <name type="common">China rose</name>
    <dbReference type="NCBI Taxonomy" id="74649"/>
    <lineage>
        <taxon>Eukaryota</taxon>
        <taxon>Viridiplantae</taxon>
        <taxon>Streptophyta</taxon>
        <taxon>Embryophyta</taxon>
        <taxon>Tracheophyta</taxon>
        <taxon>Spermatophyta</taxon>
        <taxon>Magnoliopsida</taxon>
        <taxon>eudicotyledons</taxon>
        <taxon>Gunneridae</taxon>
        <taxon>Pentapetalae</taxon>
        <taxon>rosids</taxon>
        <taxon>fabids</taxon>
        <taxon>Rosales</taxon>
        <taxon>Rosaceae</taxon>
        <taxon>Rosoideae</taxon>
        <taxon>Rosoideae incertae sedis</taxon>
        <taxon>Rosa</taxon>
    </lineage>
</organism>
<dbReference type="FunFam" id="3.90.180.10:FF:000067">
    <property type="entry name" value="alcohol dehydrogenase 1-like isoform X1"/>
    <property type="match status" value="1"/>
</dbReference>
<comment type="subunit">
    <text evidence="2">Homodimer.</text>
</comment>
<dbReference type="CDD" id="cd08277">
    <property type="entry name" value="liver_alcohol_DH_like"/>
    <property type="match status" value="1"/>
</dbReference>
<dbReference type="OMA" id="PTHVAEC"/>